<dbReference type="PANTHER" id="PTHR47385">
    <property type="entry name" value="CALPONIN"/>
    <property type="match status" value="1"/>
</dbReference>
<dbReference type="HOGENOM" id="CLU_055232_1_0_1"/>
<dbReference type="InParanoid" id="H3BHB2"/>
<dbReference type="PROSITE" id="PS51122">
    <property type="entry name" value="CALPONIN_2"/>
    <property type="match status" value="1"/>
</dbReference>
<dbReference type="Pfam" id="PF00402">
    <property type="entry name" value="Calponin"/>
    <property type="match status" value="1"/>
</dbReference>
<dbReference type="PRINTS" id="PR00890">
    <property type="entry name" value="TRANSGELIN"/>
</dbReference>
<protein>
    <submittedName>
        <fullName evidence="3">Transgelin</fullName>
    </submittedName>
</protein>
<evidence type="ECO:0000259" key="2">
    <source>
        <dbReference type="PROSITE" id="PS50021"/>
    </source>
</evidence>
<dbReference type="AlphaFoldDB" id="H3BHB2"/>
<reference evidence="3" key="3">
    <citation type="submission" date="2025-09" db="UniProtKB">
        <authorList>
            <consortium name="Ensembl"/>
        </authorList>
    </citation>
    <scope>IDENTIFICATION</scope>
</reference>
<dbReference type="Proteomes" id="UP000008672">
    <property type="component" value="Unassembled WGS sequence"/>
</dbReference>
<dbReference type="Bgee" id="ENSLACG00000018702">
    <property type="expression patterns" value="Expressed in pelvic fin and 6 other cell types or tissues"/>
</dbReference>
<organism evidence="3 4">
    <name type="scientific">Latimeria chalumnae</name>
    <name type="common">Coelacanth</name>
    <dbReference type="NCBI Taxonomy" id="7897"/>
    <lineage>
        <taxon>Eukaryota</taxon>
        <taxon>Metazoa</taxon>
        <taxon>Chordata</taxon>
        <taxon>Craniata</taxon>
        <taxon>Vertebrata</taxon>
        <taxon>Euteleostomi</taxon>
        <taxon>Coelacanthiformes</taxon>
        <taxon>Coelacanthidae</taxon>
        <taxon>Latimeria</taxon>
    </lineage>
</organism>
<sequence>MANSGPVFGLSKDIKSKIEKKYDPELEDRLVDWIIAQCGAEVGRPETGRSAFQVWLKDGTILSKLINSLYSDGAKPVKKIQNSPLAFKQMEQVSQFLAAAEKYGVSKTDTFQTVDLWEGTFGKKKKKKLFNVSSASFHSNFSHFPLPIGTPHNFHRKKKKKKRDYHSKITALGKGLIKIRQGKQKGASQAGMTGYGSQRQIIG</sequence>
<dbReference type="EMBL" id="AFYH01007195">
    <property type="status" value="NOT_ANNOTATED_CDS"/>
    <property type="molecule type" value="Genomic_DNA"/>
</dbReference>
<evidence type="ECO:0000313" key="4">
    <source>
        <dbReference type="Proteomes" id="UP000008672"/>
    </source>
</evidence>
<feature type="domain" description="Calponin-homology (CH)" evidence="2">
    <location>
        <begin position="24"/>
        <end position="140"/>
    </location>
</feature>
<dbReference type="GO" id="GO:0007015">
    <property type="term" value="P:actin filament organization"/>
    <property type="evidence" value="ECO:0007669"/>
    <property type="project" value="TreeGrafter"/>
</dbReference>
<dbReference type="GO" id="GO:0015629">
    <property type="term" value="C:actin cytoskeleton"/>
    <property type="evidence" value="ECO:0007669"/>
    <property type="project" value="TreeGrafter"/>
</dbReference>
<name>H3BHB2_LATCH</name>
<dbReference type="Gene3D" id="1.10.418.10">
    <property type="entry name" value="Calponin-like domain"/>
    <property type="match status" value="1"/>
</dbReference>
<dbReference type="EMBL" id="AFYH01007197">
    <property type="status" value="NOT_ANNOTATED_CDS"/>
    <property type="molecule type" value="Genomic_DNA"/>
</dbReference>
<keyword evidence="4" id="KW-1185">Reference proteome</keyword>
<dbReference type="PROSITE" id="PS50021">
    <property type="entry name" value="CH"/>
    <property type="match status" value="1"/>
</dbReference>
<dbReference type="eggNOG" id="KOG2046">
    <property type="taxonomic scope" value="Eukaryota"/>
</dbReference>
<comment type="similarity">
    <text evidence="1">Belongs to the calponin family.</text>
</comment>
<dbReference type="Pfam" id="PF00307">
    <property type="entry name" value="CH"/>
    <property type="match status" value="1"/>
</dbReference>
<dbReference type="EMBL" id="AFYH01007199">
    <property type="status" value="NOT_ANNOTATED_CDS"/>
    <property type="molecule type" value="Genomic_DNA"/>
</dbReference>
<dbReference type="PANTHER" id="PTHR47385:SF18">
    <property type="entry name" value="CALPONIN"/>
    <property type="match status" value="1"/>
</dbReference>
<evidence type="ECO:0000313" key="3">
    <source>
        <dbReference type="Ensembl" id="ENSLACP00000021283.1"/>
    </source>
</evidence>
<dbReference type="EMBL" id="AFYH01007198">
    <property type="status" value="NOT_ANNOTATED_CDS"/>
    <property type="molecule type" value="Genomic_DNA"/>
</dbReference>
<dbReference type="InterPro" id="IPR050606">
    <property type="entry name" value="Calponin-like"/>
</dbReference>
<dbReference type="EMBL" id="AFYH01007194">
    <property type="status" value="NOT_ANNOTATED_CDS"/>
    <property type="molecule type" value="Genomic_DNA"/>
</dbReference>
<dbReference type="InterPro" id="IPR003096">
    <property type="entry name" value="SM22_calponin"/>
</dbReference>
<dbReference type="STRING" id="7897.ENSLACP00000021283"/>
<dbReference type="EMBL" id="AFYH01007196">
    <property type="status" value="NOT_ANNOTATED_CDS"/>
    <property type="molecule type" value="Genomic_DNA"/>
</dbReference>
<dbReference type="GeneTree" id="ENSGT00940000155162"/>
<dbReference type="PRINTS" id="PR00888">
    <property type="entry name" value="SM22CALPONIN"/>
</dbReference>
<dbReference type="GO" id="GO:0051015">
    <property type="term" value="F:actin filament binding"/>
    <property type="evidence" value="ECO:0007669"/>
    <property type="project" value="TreeGrafter"/>
</dbReference>
<dbReference type="InterPro" id="IPR001715">
    <property type="entry name" value="CH_dom"/>
</dbReference>
<accession>H3BHB2</accession>
<dbReference type="InterPro" id="IPR000557">
    <property type="entry name" value="Calponin_repeat"/>
</dbReference>
<dbReference type="InterPro" id="IPR036872">
    <property type="entry name" value="CH_dom_sf"/>
</dbReference>
<dbReference type="Ensembl" id="ENSLACT00000021424.1">
    <property type="protein sequence ID" value="ENSLACP00000021283.1"/>
    <property type="gene ID" value="ENSLACG00000018702.1"/>
</dbReference>
<dbReference type="SMART" id="SM00033">
    <property type="entry name" value="CH"/>
    <property type="match status" value="1"/>
</dbReference>
<dbReference type="SUPFAM" id="SSF47576">
    <property type="entry name" value="Calponin-homology domain, CH-domain"/>
    <property type="match status" value="1"/>
</dbReference>
<evidence type="ECO:0000256" key="1">
    <source>
        <dbReference type="ARBA" id="ARBA00009631"/>
    </source>
</evidence>
<reference evidence="4" key="1">
    <citation type="submission" date="2011-08" db="EMBL/GenBank/DDBJ databases">
        <title>The draft genome of Latimeria chalumnae.</title>
        <authorList>
            <person name="Di Palma F."/>
            <person name="Alfoldi J."/>
            <person name="Johnson J."/>
            <person name="Berlin A."/>
            <person name="Gnerre S."/>
            <person name="Jaffe D."/>
            <person name="MacCallum I."/>
            <person name="Young S."/>
            <person name="Walker B.J."/>
            <person name="Lander E."/>
            <person name="Lindblad-Toh K."/>
        </authorList>
    </citation>
    <scope>NUCLEOTIDE SEQUENCE [LARGE SCALE GENOMIC DNA]</scope>
    <source>
        <strain evidence="4">Wild caught</strain>
    </source>
</reference>
<reference evidence="3" key="2">
    <citation type="submission" date="2025-08" db="UniProtKB">
        <authorList>
            <consortium name="Ensembl"/>
        </authorList>
    </citation>
    <scope>IDENTIFICATION</scope>
</reference>
<proteinExistence type="inferred from homology"/>